<dbReference type="Proteomes" id="UP000281391">
    <property type="component" value="Chromosome"/>
</dbReference>
<dbReference type="KEGG" id="sof:NCTC11214_03571"/>
<evidence type="ECO:0000256" key="1">
    <source>
        <dbReference type="SAM" id="Phobius"/>
    </source>
</evidence>
<organism evidence="2 3">
    <name type="scientific">Serratia odorifera</name>
    <dbReference type="NCBI Taxonomy" id="618"/>
    <lineage>
        <taxon>Bacteria</taxon>
        <taxon>Pseudomonadati</taxon>
        <taxon>Pseudomonadota</taxon>
        <taxon>Gammaproteobacteria</taxon>
        <taxon>Enterobacterales</taxon>
        <taxon>Yersiniaceae</taxon>
        <taxon>Serratia</taxon>
    </lineage>
</organism>
<evidence type="ECO:0008006" key="4">
    <source>
        <dbReference type="Google" id="ProtNLM"/>
    </source>
</evidence>
<reference evidence="2 3" key="1">
    <citation type="submission" date="2018-12" db="EMBL/GenBank/DDBJ databases">
        <authorList>
            <consortium name="Pathogen Informatics"/>
        </authorList>
    </citation>
    <scope>NUCLEOTIDE SEQUENCE [LARGE SCALE GENOMIC DNA]</scope>
    <source>
        <strain evidence="2 3">NCTC11214</strain>
    </source>
</reference>
<feature type="transmembrane region" description="Helical" evidence="1">
    <location>
        <begin position="52"/>
        <end position="70"/>
    </location>
</feature>
<dbReference type="EMBL" id="LR134117">
    <property type="protein sequence ID" value="VDZ60914.1"/>
    <property type="molecule type" value="Genomic_DNA"/>
</dbReference>
<feature type="transmembrane region" description="Helical" evidence="1">
    <location>
        <begin position="126"/>
        <end position="143"/>
    </location>
</feature>
<feature type="transmembrane region" description="Helical" evidence="1">
    <location>
        <begin position="12"/>
        <end position="32"/>
    </location>
</feature>
<feature type="transmembrane region" description="Helical" evidence="1">
    <location>
        <begin position="77"/>
        <end position="94"/>
    </location>
</feature>
<keyword evidence="1" id="KW-0812">Transmembrane</keyword>
<keyword evidence="1" id="KW-1133">Transmembrane helix</keyword>
<dbReference type="AlphaFoldDB" id="A0A3S4FRV8"/>
<evidence type="ECO:0000313" key="3">
    <source>
        <dbReference type="Proteomes" id="UP000281391"/>
    </source>
</evidence>
<sequence length="161" mass="17885">MNYDIIKLVHALAAVAATGPLLFAPWLSARLAVSPAENKTVLLNGLAATDRFYNIAGWGLMLSGIALFWLQDWHRAFQLWFVLSVAIFVIDSLAEKRWRDPATTALAQLQPGQEGWAENAARLHKAVIAQMACTALILLVMLLHSQLRINLLTLSLWPWVS</sequence>
<evidence type="ECO:0000313" key="2">
    <source>
        <dbReference type="EMBL" id="VDZ60914.1"/>
    </source>
</evidence>
<dbReference type="RefSeq" id="WP_004960983.1">
    <property type="nucleotide sequence ID" value="NZ_JAEKCK010000002.1"/>
</dbReference>
<keyword evidence="1" id="KW-0472">Membrane</keyword>
<accession>A0A3S4FRV8</accession>
<name>A0A3S4FRV8_SEROD</name>
<proteinExistence type="predicted"/>
<protein>
    <recommendedName>
        <fullName evidence="4">DUF2269 family protein</fullName>
    </recommendedName>
</protein>
<gene>
    <name evidence="2" type="ORF">NCTC11214_03571</name>
</gene>